<reference evidence="11" key="2">
    <citation type="submission" date="2023-01" db="EMBL/GenBank/DDBJ databases">
        <title>Human gut microbiome strain richness.</title>
        <authorList>
            <person name="Chen-Liaw A."/>
        </authorList>
    </citation>
    <scope>NUCLEOTIDE SEQUENCE</scope>
    <source>
        <strain evidence="11">1001217st2_G6_1001217B_191108</strain>
    </source>
</reference>
<reference evidence="12 13" key="1">
    <citation type="submission" date="2018-08" db="EMBL/GenBank/DDBJ databases">
        <title>A genome reference for cultivated species of the human gut microbiota.</title>
        <authorList>
            <person name="Zou Y."/>
            <person name="Xue W."/>
            <person name="Luo G."/>
        </authorList>
    </citation>
    <scope>NUCLEOTIDE SEQUENCE [LARGE SCALE GENOMIC DNA]</scope>
    <source>
        <strain evidence="12 13">OM06-4</strain>
    </source>
</reference>
<dbReference type="InterPro" id="IPR004014">
    <property type="entry name" value="ATPase_P-typ_cation-transptr_N"/>
</dbReference>
<dbReference type="PROSITE" id="PS00154">
    <property type="entry name" value="ATPASE_E1_E2"/>
    <property type="match status" value="1"/>
</dbReference>
<dbReference type="SFLD" id="SFLDS00003">
    <property type="entry name" value="Haloacid_Dehalogenase"/>
    <property type="match status" value="1"/>
</dbReference>
<dbReference type="PRINTS" id="PR00120">
    <property type="entry name" value="HATPASE"/>
</dbReference>
<dbReference type="InterPro" id="IPR023298">
    <property type="entry name" value="ATPase_P-typ_TM_dom_sf"/>
</dbReference>
<comment type="similarity">
    <text evidence="2">Belongs to the cation transport ATPase (P-type) (TC 3.A.3) family. Type IIA subfamily.</text>
</comment>
<dbReference type="NCBIfam" id="TIGR01494">
    <property type="entry name" value="ATPase_P-type"/>
    <property type="match status" value="2"/>
</dbReference>
<evidence type="ECO:0000256" key="4">
    <source>
        <dbReference type="ARBA" id="ARBA00022741"/>
    </source>
</evidence>
<dbReference type="Gene3D" id="3.40.50.1000">
    <property type="entry name" value="HAD superfamily/HAD-like"/>
    <property type="match status" value="1"/>
</dbReference>
<dbReference type="Pfam" id="PF00690">
    <property type="entry name" value="Cation_ATPase_N"/>
    <property type="match status" value="1"/>
</dbReference>
<evidence type="ECO:0000256" key="2">
    <source>
        <dbReference type="ARBA" id="ARBA00005675"/>
    </source>
</evidence>
<feature type="transmembrane region" description="Helical" evidence="9">
    <location>
        <begin position="739"/>
        <end position="757"/>
    </location>
</feature>
<dbReference type="EMBL" id="JAQLKE010000053">
    <property type="protein sequence ID" value="MDB7085764.1"/>
    <property type="molecule type" value="Genomic_DNA"/>
</dbReference>
<dbReference type="SUPFAM" id="SSF81653">
    <property type="entry name" value="Calcium ATPase, transduction domain A"/>
    <property type="match status" value="1"/>
</dbReference>
<dbReference type="SMART" id="SM00831">
    <property type="entry name" value="Cation_ATPase_N"/>
    <property type="match status" value="1"/>
</dbReference>
<dbReference type="SFLD" id="SFLDF00027">
    <property type="entry name" value="p-type_atpase"/>
    <property type="match status" value="1"/>
</dbReference>
<name>A0A3E3E8V3_9FIRM</name>
<feature type="transmembrane region" description="Helical" evidence="9">
    <location>
        <begin position="269"/>
        <end position="293"/>
    </location>
</feature>
<dbReference type="Proteomes" id="UP001211987">
    <property type="component" value="Unassembled WGS sequence"/>
</dbReference>
<dbReference type="GO" id="GO:0016020">
    <property type="term" value="C:membrane"/>
    <property type="evidence" value="ECO:0007669"/>
    <property type="project" value="UniProtKB-SubCell"/>
</dbReference>
<evidence type="ECO:0000256" key="9">
    <source>
        <dbReference type="SAM" id="Phobius"/>
    </source>
</evidence>
<keyword evidence="5" id="KW-0067">ATP-binding</keyword>
<protein>
    <submittedName>
        <fullName evidence="12">Cation-translocating P-type ATPase</fullName>
    </submittedName>
</protein>
<feature type="transmembrane region" description="Helical" evidence="9">
    <location>
        <begin position="239"/>
        <end position="257"/>
    </location>
</feature>
<dbReference type="Gene3D" id="2.70.150.10">
    <property type="entry name" value="Calcium-transporting ATPase, cytoplasmic transduction domain A"/>
    <property type="match status" value="1"/>
</dbReference>
<dbReference type="SUPFAM" id="SSF81660">
    <property type="entry name" value="Metal cation-transporting ATPase, ATP-binding domain N"/>
    <property type="match status" value="1"/>
</dbReference>
<dbReference type="InterPro" id="IPR059000">
    <property type="entry name" value="ATPase_P-type_domA"/>
</dbReference>
<dbReference type="SFLD" id="SFLDG00002">
    <property type="entry name" value="C1.7:_P-type_atpase_like"/>
    <property type="match status" value="1"/>
</dbReference>
<dbReference type="GO" id="GO:0016887">
    <property type="term" value="F:ATP hydrolysis activity"/>
    <property type="evidence" value="ECO:0007669"/>
    <property type="project" value="InterPro"/>
</dbReference>
<keyword evidence="7 9" id="KW-1133">Transmembrane helix</keyword>
<evidence type="ECO:0000256" key="1">
    <source>
        <dbReference type="ARBA" id="ARBA00004141"/>
    </source>
</evidence>
<feature type="transmembrane region" description="Helical" evidence="9">
    <location>
        <begin position="663"/>
        <end position="684"/>
    </location>
</feature>
<feature type="domain" description="Cation-transporting P-type ATPase N-terminal" evidence="10">
    <location>
        <begin position="2"/>
        <end position="75"/>
    </location>
</feature>
<feature type="transmembrane region" description="Helical" evidence="9">
    <location>
        <begin position="795"/>
        <end position="815"/>
    </location>
</feature>
<accession>A0A3E3E8V3</accession>
<evidence type="ECO:0000256" key="7">
    <source>
        <dbReference type="ARBA" id="ARBA00022989"/>
    </source>
</evidence>
<evidence type="ECO:0000259" key="10">
    <source>
        <dbReference type="SMART" id="SM00831"/>
    </source>
</evidence>
<dbReference type="SUPFAM" id="SSF56784">
    <property type="entry name" value="HAD-like"/>
    <property type="match status" value="1"/>
</dbReference>
<keyword evidence="4" id="KW-0547">Nucleotide-binding</keyword>
<dbReference type="InterPro" id="IPR023214">
    <property type="entry name" value="HAD_sf"/>
</dbReference>
<dbReference type="RefSeq" id="WP_003538051.1">
    <property type="nucleotide sequence ID" value="NZ_BAABXX010000001.1"/>
</dbReference>
<keyword evidence="8 9" id="KW-0472">Membrane</keyword>
<dbReference type="Proteomes" id="UP000261032">
    <property type="component" value="Unassembled WGS sequence"/>
</dbReference>
<evidence type="ECO:0000256" key="8">
    <source>
        <dbReference type="ARBA" id="ARBA00023136"/>
    </source>
</evidence>
<evidence type="ECO:0000256" key="6">
    <source>
        <dbReference type="ARBA" id="ARBA00022967"/>
    </source>
</evidence>
<dbReference type="Pfam" id="PF13246">
    <property type="entry name" value="Cation_ATPase"/>
    <property type="match status" value="1"/>
</dbReference>
<dbReference type="InterPro" id="IPR036412">
    <property type="entry name" value="HAD-like_sf"/>
</dbReference>
<keyword evidence="3 9" id="KW-0812">Transmembrane</keyword>
<dbReference type="PRINTS" id="PR00119">
    <property type="entry name" value="CATATPASE"/>
</dbReference>
<dbReference type="FunFam" id="3.40.50.1000:FF:000001">
    <property type="entry name" value="Phospholipid-transporting ATPase IC"/>
    <property type="match status" value="1"/>
</dbReference>
<dbReference type="Pfam" id="PF00689">
    <property type="entry name" value="Cation_ATPase_C"/>
    <property type="match status" value="1"/>
</dbReference>
<dbReference type="InterPro" id="IPR006068">
    <property type="entry name" value="ATPase_P-typ_cation-transptr_C"/>
</dbReference>
<feature type="transmembrane region" description="Helical" evidence="9">
    <location>
        <begin position="58"/>
        <end position="74"/>
    </location>
</feature>
<evidence type="ECO:0000313" key="11">
    <source>
        <dbReference type="EMBL" id="MDB7085764.1"/>
    </source>
</evidence>
<evidence type="ECO:0000256" key="5">
    <source>
        <dbReference type="ARBA" id="ARBA00022840"/>
    </source>
</evidence>
<evidence type="ECO:0000256" key="3">
    <source>
        <dbReference type="ARBA" id="ARBA00022692"/>
    </source>
</evidence>
<organism evidence="12 13">
    <name type="scientific">Thomasclavelia ramosa</name>
    <dbReference type="NCBI Taxonomy" id="1547"/>
    <lineage>
        <taxon>Bacteria</taxon>
        <taxon>Bacillati</taxon>
        <taxon>Bacillota</taxon>
        <taxon>Erysipelotrichia</taxon>
        <taxon>Erysipelotrichales</taxon>
        <taxon>Coprobacillaceae</taxon>
        <taxon>Thomasclavelia</taxon>
    </lineage>
</organism>
<dbReference type="Gene3D" id="3.40.1110.10">
    <property type="entry name" value="Calcium-transporting ATPase, cytoplasmic domain N"/>
    <property type="match status" value="1"/>
</dbReference>
<keyword evidence="6" id="KW-1278">Translocase</keyword>
<dbReference type="EMBL" id="QUSL01000041">
    <property type="protein sequence ID" value="RGD78947.1"/>
    <property type="molecule type" value="Genomic_DNA"/>
</dbReference>
<dbReference type="Gene3D" id="1.20.1110.10">
    <property type="entry name" value="Calcium-transporting ATPase, transmembrane domain"/>
    <property type="match status" value="1"/>
</dbReference>
<dbReference type="InterPro" id="IPR018303">
    <property type="entry name" value="ATPase_P-typ_P_site"/>
</dbReference>
<evidence type="ECO:0000313" key="12">
    <source>
        <dbReference type="EMBL" id="RGD78947.1"/>
    </source>
</evidence>
<dbReference type="GO" id="GO:0005524">
    <property type="term" value="F:ATP binding"/>
    <property type="evidence" value="ECO:0007669"/>
    <property type="project" value="UniProtKB-KW"/>
</dbReference>
<gene>
    <name evidence="12" type="ORF">DXB93_16745</name>
    <name evidence="11" type="ORF">PM738_18360</name>
</gene>
<dbReference type="SUPFAM" id="SSF81665">
    <property type="entry name" value="Calcium ATPase, transmembrane domain M"/>
    <property type="match status" value="1"/>
</dbReference>
<evidence type="ECO:0000313" key="13">
    <source>
        <dbReference type="Proteomes" id="UP000261032"/>
    </source>
</evidence>
<dbReference type="InterPro" id="IPR008250">
    <property type="entry name" value="ATPase_P-typ_transduc_dom_A_sf"/>
</dbReference>
<feature type="transmembrane region" description="Helical" evidence="9">
    <location>
        <begin position="835"/>
        <end position="853"/>
    </location>
</feature>
<comment type="subcellular location">
    <subcellularLocation>
        <location evidence="1">Membrane</location>
        <topology evidence="1">Multi-pass membrane protein</topology>
    </subcellularLocation>
</comment>
<dbReference type="PANTHER" id="PTHR42861">
    <property type="entry name" value="CALCIUM-TRANSPORTING ATPASE"/>
    <property type="match status" value="1"/>
</dbReference>
<sequence>MEAYQKSFKEVQQALGVSDNGLSQKDVIKRQTRYGRNEIIGEKRQSVWGILFDQFKDLLVIILICAGIISAISGEFESTLVILVVITLNALLGTFQTVKAQKSLDSLKKLSMPKIKVLREGKLVEIKSNELTVGDLVFIQAGDVIAGDGRLKEANNLQVNESALTGESNSVEKQLVAINHQCTIGDMTNMVFSGSLVTNGTGQYIVTNIGMKTQLGKIAEMLNATKQRRTPLQKTLDEFSVKLSIGIISICIIVLFMDVFIAKEQLLDALMIAVALAVAAIPEALGSIVTIVLSISTQKMAKENAIIKNLNAVESLGCVSVICSDKTGTLTQNKMTAVDIYTNRMLIQANRLNHHEYCHNILLKAFVLCNNATISKAQSIGDPTEIALLELYQDYNYKNAYRLQTKRQQELPFDSTRKLMSVTSKNHLYTKGAPDVLLKRCNRILIDGYKEIFTNKDKQRIMEQNDALARQGKRVLGFAYKEFYRNTLEKRDENDLVFVGLVSLIDPPRIESAQAVKDCILAGIKPIMITGDHVVTACSIAKKIGIFKQGDKCLEGTQLDKLTDQQLRNYLPHVSVYARVAPEHKIRIVQAWQARGAIVAMTGDGVNDAPALKQSDIGVAMGITGSEVSKDAASMILTDDNFATIVKAIITGRNVYTNIKNSIIYLLSGNLSAIICVLVTSFAILPTPFLPVHLLFINLITDSLPAIAIGMEKGSDEILKQKPRGSGDSLLNKETILQVSFEGIIICIFTMLAYFIGLRSDELTASSMAFGTLCLARLLHGFNCRSNLPLYKIPVNYYSVGAFVIGVSLLTWILISPNFHSLFSISELSLKQLAIIFVSAAFPSIIIQIYKMVSSRYN</sequence>
<dbReference type="AlphaFoldDB" id="A0A3E3E8V3"/>
<dbReference type="InterPro" id="IPR044492">
    <property type="entry name" value="P_typ_ATPase_HD_dom"/>
</dbReference>
<dbReference type="InterPro" id="IPR023299">
    <property type="entry name" value="ATPase_P-typ_cyto_dom_N"/>
</dbReference>
<proteinExistence type="inferred from homology"/>
<dbReference type="Pfam" id="PF00122">
    <property type="entry name" value="E1-E2_ATPase"/>
    <property type="match status" value="1"/>
</dbReference>
<dbReference type="FunFam" id="3.40.50.1000:FF:000028">
    <property type="entry name" value="Calcium-transporting P-type ATPase, putative"/>
    <property type="match status" value="1"/>
</dbReference>
<comment type="caution">
    <text evidence="12">The sequence shown here is derived from an EMBL/GenBank/DDBJ whole genome shotgun (WGS) entry which is preliminary data.</text>
</comment>
<dbReference type="InterPro" id="IPR001757">
    <property type="entry name" value="P_typ_ATPase"/>
</dbReference>